<proteinExistence type="predicted"/>
<sequence length="223" mass="23206">MHMPGYTGHVPGKDTGERVSYAVSPAKTSSSVTNQQRVHAAIPGYTGHIGGKTLHHGATYKTQNRQVINKKDYREAEVRPGGAVAGAPLKPGGYPGQGRATDATPGYTGHCPKASAVVGATFASANQKVAKEMCEPRKGLEYRRLTAPNVEPGSPASAGCGVLGYAGHVPGHKLEQRFVGMNKAAVVRLLESPRSGSPTRCGGKSGFSTPTSTSTGGSRPRWT</sequence>
<evidence type="ECO:0000256" key="1">
    <source>
        <dbReference type="SAM" id="MobiDB-lite"/>
    </source>
</evidence>
<comment type="caution">
    <text evidence="2">The sequence shown here is derived from an EMBL/GenBank/DDBJ whole genome shotgun (WGS) entry which is preliminary data.</text>
</comment>
<dbReference type="EMBL" id="CAUYUJ010018761">
    <property type="protein sequence ID" value="CAK0886143.1"/>
    <property type="molecule type" value="Genomic_DNA"/>
</dbReference>
<organism evidence="2 3">
    <name type="scientific">Prorocentrum cordatum</name>
    <dbReference type="NCBI Taxonomy" id="2364126"/>
    <lineage>
        <taxon>Eukaryota</taxon>
        <taxon>Sar</taxon>
        <taxon>Alveolata</taxon>
        <taxon>Dinophyceae</taxon>
        <taxon>Prorocentrales</taxon>
        <taxon>Prorocentraceae</taxon>
        <taxon>Prorocentrum</taxon>
    </lineage>
</organism>
<feature type="compositionally biased region" description="Low complexity" evidence="1">
    <location>
        <begin position="206"/>
        <end position="223"/>
    </location>
</feature>
<reference evidence="2" key="1">
    <citation type="submission" date="2023-10" db="EMBL/GenBank/DDBJ databases">
        <authorList>
            <person name="Chen Y."/>
            <person name="Shah S."/>
            <person name="Dougan E. K."/>
            <person name="Thang M."/>
            <person name="Chan C."/>
        </authorList>
    </citation>
    <scope>NUCLEOTIDE SEQUENCE [LARGE SCALE GENOMIC DNA]</scope>
</reference>
<name>A0ABN9WM53_9DINO</name>
<keyword evidence="3" id="KW-1185">Reference proteome</keyword>
<protein>
    <submittedName>
        <fullName evidence="2">Uncharacterized protein</fullName>
    </submittedName>
</protein>
<feature type="region of interest" description="Disordered" evidence="1">
    <location>
        <begin position="190"/>
        <end position="223"/>
    </location>
</feature>
<accession>A0ABN9WM53</accession>
<gene>
    <name evidence="2" type="ORF">PCOR1329_LOCUS67562</name>
</gene>
<dbReference type="Proteomes" id="UP001189429">
    <property type="component" value="Unassembled WGS sequence"/>
</dbReference>
<evidence type="ECO:0000313" key="3">
    <source>
        <dbReference type="Proteomes" id="UP001189429"/>
    </source>
</evidence>
<evidence type="ECO:0000313" key="2">
    <source>
        <dbReference type="EMBL" id="CAK0886143.1"/>
    </source>
</evidence>